<dbReference type="EMBL" id="BNBT01000197">
    <property type="protein sequence ID" value="GHE94482.1"/>
    <property type="molecule type" value="Genomic_DNA"/>
</dbReference>
<reference evidence="2" key="2">
    <citation type="submission" date="2020-09" db="EMBL/GenBank/DDBJ databases">
        <authorList>
            <person name="Sun Q."/>
            <person name="Ohkuma M."/>
        </authorList>
    </citation>
    <scope>NUCLEOTIDE SEQUENCE</scope>
    <source>
        <strain evidence="2">JCM 4784</strain>
    </source>
</reference>
<proteinExistence type="predicted"/>
<comment type="caution">
    <text evidence="2">The sequence shown here is derived from an EMBL/GenBank/DDBJ whole genome shotgun (WGS) entry which is preliminary data.</text>
</comment>
<reference evidence="2" key="1">
    <citation type="journal article" date="2014" name="Int. J. Syst. Evol. Microbiol.">
        <title>Complete genome sequence of Corynebacterium casei LMG S-19264T (=DSM 44701T), isolated from a smear-ripened cheese.</title>
        <authorList>
            <consortium name="US DOE Joint Genome Institute (JGI-PGF)"/>
            <person name="Walter F."/>
            <person name="Albersmeier A."/>
            <person name="Kalinowski J."/>
            <person name="Ruckert C."/>
        </authorList>
    </citation>
    <scope>NUCLEOTIDE SEQUENCE</scope>
    <source>
        <strain evidence="2">JCM 4784</strain>
    </source>
</reference>
<evidence type="ECO:0000313" key="2">
    <source>
        <dbReference type="EMBL" id="GHE94482.1"/>
    </source>
</evidence>
<sequence>MGEMGLDRGLADEQLIGGAPVGRAPGDECEHFPFAGAQRLVAGGTDVCARTGVRRPVGGGGRGQGLSAGLRDAGPGPWPRTSGGGLLGR</sequence>
<evidence type="ECO:0000313" key="3">
    <source>
        <dbReference type="Proteomes" id="UP000608024"/>
    </source>
</evidence>
<dbReference type="AlphaFoldDB" id="A0A919DXA6"/>
<evidence type="ECO:0000256" key="1">
    <source>
        <dbReference type="SAM" id="MobiDB-lite"/>
    </source>
</evidence>
<protein>
    <submittedName>
        <fullName evidence="2">Uncharacterized protein</fullName>
    </submittedName>
</protein>
<name>A0A919DXA6_9ACTN</name>
<feature type="compositionally biased region" description="Gly residues" evidence="1">
    <location>
        <begin position="57"/>
        <end position="66"/>
    </location>
</feature>
<organism evidence="2 3">
    <name type="scientific">Streptomyces longispororuber</name>
    <dbReference type="NCBI Taxonomy" id="68230"/>
    <lineage>
        <taxon>Bacteria</taxon>
        <taxon>Bacillati</taxon>
        <taxon>Actinomycetota</taxon>
        <taxon>Actinomycetes</taxon>
        <taxon>Kitasatosporales</taxon>
        <taxon>Streptomycetaceae</taxon>
        <taxon>Streptomyces</taxon>
    </lineage>
</organism>
<feature type="region of interest" description="Disordered" evidence="1">
    <location>
        <begin position="53"/>
        <end position="89"/>
    </location>
</feature>
<gene>
    <name evidence="2" type="ORF">GCM10018785_70010</name>
</gene>
<accession>A0A919DXA6</accession>
<keyword evidence="3" id="KW-1185">Reference proteome</keyword>
<dbReference type="Proteomes" id="UP000608024">
    <property type="component" value="Unassembled WGS sequence"/>
</dbReference>